<protein>
    <submittedName>
        <fullName evidence="2">Uncharacterized protein</fullName>
    </submittedName>
</protein>
<keyword evidence="3" id="KW-1185">Reference proteome</keyword>
<dbReference type="EMBL" id="PDKB01000003">
    <property type="protein sequence ID" value="RBQ29835.1"/>
    <property type="molecule type" value="Genomic_DNA"/>
</dbReference>
<reference evidence="2 3" key="1">
    <citation type="submission" date="2017-10" db="EMBL/GenBank/DDBJ databases">
        <title>Genomics of the genus Arcobacter.</title>
        <authorList>
            <person name="Perez-Cataluna A."/>
            <person name="Figueras M.J."/>
        </authorList>
    </citation>
    <scope>NUCLEOTIDE SEQUENCE [LARGE SCALE GENOMIC DNA]</scope>
    <source>
        <strain evidence="2 3">CECT 9230</strain>
    </source>
</reference>
<gene>
    <name evidence="2" type="ORF">CRU91_02605</name>
</gene>
<proteinExistence type="predicted"/>
<accession>A0A366MUA8</accession>
<sequence length="151" mass="17332">MEILNNTSSIISNTNSENISSEIVEKKDSFDIFMENREKEKAEQKEREELLEDLDFVAKTGFTKEQLEAIRQKLEELQKARAESGHTPKNIEEVLANQKADLQAAIYEVTGKNVNLDEETISNFMKEQNGNEFKSISTDESLRLLAEFKNK</sequence>
<comment type="caution">
    <text evidence="2">The sequence shown here is derived from an EMBL/GenBank/DDBJ whole genome shotgun (WGS) entry which is preliminary data.</text>
</comment>
<dbReference type="RefSeq" id="WP_113893113.1">
    <property type="nucleotide sequence ID" value="NZ_JANJGA010000004.1"/>
</dbReference>
<dbReference type="OrthoDB" id="5348747at2"/>
<name>A0A366MUA8_9BACT</name>
<evidence type="ECO:0000313" key="2">
    <source>
        <dbReference type="EMBL" id="RBQ29835.1"/>
    </source>
</evidence>
<evidence type="ECO:0000313" key="3">
    <source>
        <dbReference type="Proteomes" id="UP000252669"/>
    </source>
</evidence>
<feature type="coiled-coil region" evidence="1">
    <location>
        <begin position="34"/>
        <end position="87"/>
    </location>
</feature>
<evidence type="ECO:0000256" key="1">
    <source>
        <dbReference type="SAM" id="Coils"/>
    </source>
</evidence>
<organism evidence="2 3">
    <name type="scientific">Aliarcobacter vitoriensis</name>
    <dbReference type="NCBI Taxonomy" id="2011099"/>
    <lineage>
        <taxon>Bacteria</taxon>
        <taxon>Pseudomonadati</taxon>
        <taxon>Campylobacterota</taxon>
        <taxon>Epsilonproteobacteria</taxon>
        <taxon>Campylobacterales</taxon>
        <taxon>Arcobacteraceae</taxon>
        <taxon>Aliarcobacter</taxon>
    </lineage>
</organism>
<dbReference type="AlphaFoldDB" id="A0A366MUA8"/>
<dbReference type="Proteomes" id="UP000252669">
    <property type="component" value="Unassembled WGS sequence"/>
</dbReference>
<keyword evidence="1" id="KW-0175">Coiled coil</keyword>